<sequence>MKGSLRFEAEIVAKHINVSASKMRRIVNQIRYRSYEQVLLMLEFMPYRACSPVPQSVSTAAANASKASGLSKAGPFVDRAEVSRGRYYKRIRPRAQGRAYSVRKHTCHVAIAVRHRP</sequence>
<evidence type="ECO:0000256" key="7">
    <source>
        <dbReference type="ARBA" id="ARBA00023274"/>
    </source>
</evidence>
<evidence type="ECO:0000256" key="4">
    <source>
        <dbReference type="ARBA" id="ARBA00022730"/>
    </source>
</evidence>
<dbReference type="AlphaFoldDB" id="A0A3Q9R3A6"/>
<comment type="similarity">
    <text evidence="2 9">Belongs to the universal ribosomal protein uL22 family.</text>
</comment>
<evidence type="ECO:0000256" key="2">
    <source>
        <dbReference type="ARBA" id="ARBA00009451"/>
    </source>
</evidence>
<evidence type="ECO:0000256" key="8">
    <source>
        <dbReference type="ARBA" id="ARBA00035285"/>
    </source>
</evidence>
<protein>
    <recommendedName>
        <fullName evidence="8">Large ribosomal subunit protein uL22c</fullName>
    </recommendedName>
</protein>
<keyword evidence="7 9" id="KW-0687">Ribonucleoprotein</keyword>
<evidence type="ECO:0000313" key="10">
    <source>
        <dbReference type="EMBL" id="AZU95812.1"/>
    </source>
</evidence>
<dbReference type="InterPro" id="IPR005727">
    <property type="entry name" value="Ribosomal_uL22_bac/chlpt-type"/>
</dbReference>
<dbReference type="GO" id="GO:0009536">
    <property type="term" value="C:plastid"/>
    <property type="evidence" value="ECO:0007669"/>
    <property type="project" value="UniProtKB-SubCell"/>
</dbReference>
<dbReference type="CDD" id="cd00336">
    <property type="entry name" value="Ribosomal_L22"/>
    <property type="match status" value="1"/>
</dbReference>
<evidence type="ECO:0000256" key="9">
    <source>
        <dbReference type="RuleBase" id="RU004005"/>
    </source>
</evidence>
<keyword evidence="4" id="KW-0699">rRNA-binding</keyword>
<dbReference type="HAMAP" id="MF_01331_B">
    <property type="entry name" value="Ribosomal_uL22_B"/>
    <property type="match status" value="1"/>
</dbReference>
<evidence type="ECO:0000256" key="6">
    <source>
        <dbReference type="ARBA" id="ARBA00022980"/>
    </source>
</evidence>
<organism evidence="10">
    <name type="scientific">Selaginella kraussiana</name>
    <dbReference type="NCBI Taxonomy" id="81964"/>
    <lineage>
        <taxon>Eukaryota</taxon>
        <taxon>Viridiplantae</taxon>
        <taxon>Streptophyta</taxon>
        <taxon>Embryophyta</taxon>
        <taxon>Tracheophyta</taxon>
        <taxon>Lycopodiopsida</taxon>
        <taxon>Selaginellales</taxon>
        <taxon>Selaginellaceae</taxon>
        <taxon>Selaginella</taxon>
    </lineage>
</organism>
<dbReference type="Pfam" id="PF00237">
    <property type="entry name" value="Ribosomal_L22"/>
    <property type="match status" value="1"/>
</dbReference>
<dbReference type="GO" id="GO:0003735">
    <property type="term" value="F:structural constituent of ribosome"/>
    <property type="evidence" value="ECO:0007669"/>
    <property type="project" value="InterPro"/>
</dbReference>
<comment type="subcellular location">
    <subcellularLocation>
        <location evidence="1">Plastid</location>
    </subcellularLocation>
</comment>
<dbReference type="EMBL" id="MH549643">
    <property type="protein sequence ID" value="AZU95812.1"/>
    <property type="molecule type" value="Genomic_DNA"/>
</dbReference>
<keyword evidence="3 10" id="KW-0934">Plastid</keyword>
<evidence type="ECO:0000256" key="1">
    <source>
        <dbReference type="ARBA" id="ARBA00004474"/>
    </source>
</evidence>
<evidence type="ECO:0000256" key="5">
    <source>
        <dbReference type="ARBA" id="ARBA00022884"/>
    </source>
</evidence>
<dbReference type="GO" id="GO:0015934">
    <property type="term" value="C:large ribosomal subunit"/>
    <property type="evidence" value="ECO:0007669"/>
    <property type="project" value="InterPro"/>
</dbReference>
<geneLocation type="plastid" evidence="10"/>
<dbReference type="NCBIfam" id="TIGR01044">
    <property type="entry name" value="rplV_bact"/>
    <property type="match status" value="1"/>
</dbReference>
<dbReference type="SUPFAM" id="SSF54843">
    <property type="entry name" value="Ribosomal protein L22"/>
    <property type="match status" value="1"/>
</dbReference>
<dbReference type="GO" id="GO:0019843">
    <property type="term" value="F:rRNA binding"/>
    <property type="evidence" value="ECO:0007669"/>
    <property type="project" value="UniProtKB-KW"/>
</dbReference>
<dbReference type="InterPro" id="IPR047867">
    <property type="entry name" value="Ribosomal_uL22_bac/org-type"/>
</dbReference>
<reference evidence="10" key="1">
    <citation type="journal article" date="2018" name="New Phytol.">
        <title>Lycophyte plastid genomics: extreme variation in GC, gene and intron content and multiple inversions between a direct and inverted orientation of the rRNA repeat.</title>
        <authorList>
            <person name="Mower J.P."/>
            <person name="Ma P.F."/>
            <person name="Grewe F."/>
            <person name="Taylor A."/>
            <person name="Michael T.P."/>
            <person name="VanBuren R."/>
            <person name="Qiu Y.L."/>
        </authorList>
    </citation>
    <scope>NUCLEOTIDE SEQUENCE</scope>
</reference>
<accession>A0A3Q9R3A6</accession>
<dbReference type="InterPro" id="IPR036394">
    <property type="entry name" value="Ribosomal_uL22_sf"/>
</dbReference>
<dbReference type="GO" id="GO:0006412">
    <property type="term" value="P:translation"/>
    <property type="evidence" value="ECO:0007669"/>
    <property type="project" value="InterPro"/>
</dbReference>
<keyword evidence="5" id="KW-0694">RNA-binding</keyword>
<evidence type="ECO:0000256" key="3">
    <source>
        <dbReference type="ARBA" id="ARBA00022640"/>
    </source>
</evidence>
<keyword evidence="6 9" id="KW-0689">Ribosomal protein</keyword>
<gene>
    <name evidence="10" type="primary">rpl22</name>
</gene>
<dbReference type="RefSeq" id="YP_009555695.1">
    <property type="nucleotide sequence ID" value="NC_040926.1"/>
</dbReference>
<name>A0A3Q9R3A6_9TRAC</name>
<proteinExistence type="inferred from homology"/>
<dbReference type="PANTHER" id="PTHR13501">
    <property type="entry name" value="CHLOROPLAST 50S RIBOSOMAL PROTEIN L22-RELATED"/>
    <property type="match status" value="1"/>
</dbReference>
<dbReference type="PANTHER" id="PTHR13501:SF10">
    <property type="entry name" value="LARGE RIBOSOMAL SUBUNIT PROTEIN UL22M"/>
    <property type="match status" value="1"/>
</dbReference>
<dbReference type="Gene3D" id="3.90.470.10">
    <property type="entry name" value="Ribosomal protein L22/L17"/>
    <property type="match status" value="1"/>
</dbReference>
<dbReference type="GeneID" id="39110003"/>
<dbReference type="InterPro" id="IPR001063">
    <property type="entry name" value="Ribosomal_uL22"/>
</dbReference>